<gene>
    <name evidence="1" type="ORF">ACAOBT_LOCUS29427</name>
</gene>
<dbReference type="EMBL" id="CAKOFQ010007726">
    <property type="protein sequence ID" value="CAH2007014.1"/>
    <property type="molecule type" value="Genomic_DNA"/>
</dbReference>
<keyword evidence="2" id="KW-1185">Reference proteome</keyword>
<protein>
    <submittedName>
        <fullName evidence="1">Uncharacterized protein</fullName>
    </submittedName>
</protein>
<reference evidence="1" key="1">
    <citation type="submission" date="2022-03" db="EMBL/GenBank/DDBJ databases">
        <authorList>
            <person name="Sayadi A."/>
        </authorList>
    </citation>
    <scope>NUCLEOTIDE SEQUENCE</scope>
</reference>
<organism evidence="1 2">
    <name type="scientific">Acanthoscelides obtectus</name>
    <name type="common">Bean weevil</name>
    <name type="synonym">Bruchus obtectus</name>
    <dbReference type="NCBI Taxonomy" id="200917"/>
    <lineage>
        <taxon>Eukaryota</taxon>
        <taxon>Metazoa</taxon>
        <taxon>Ecdysozoa</taxon>
        <taxon>Arthropoda</taxon>
        <taxon>Hexapoda</taxon>
        <taxon>Insecta</taxon>
        <taxon>Pterygota</taxon>
        <taxon>Neoptera</taxon>
        <taxon>Endopterygota</taxon>
        <taxon>Coleoptera</taxon>
        <taxon>Polyphaga</taxon>
        <taxon>Cucujiformia</taxon>
        <taxon>Chrysomeloidea</taxon>
        <taxon>Chrysomelidae</taxon>
        <taxon>Bruchinae</taxon>
        <taxon>Bruchini</taxon>
        <taxon>Acanthoscelides</taxon>
    </lineage>
</organism>
<accession>A0A9P0M745</accession>
<evidence type="ECO:0000313" key="1">
    <source>
        <dbReference type="EMBL" id="CAH2007014.1"/>
    </source>
</evidence>
<evidence type="ECO:0000313" key="2">
    <source>
        <dbReference type="Proteomes" id="UP001152888"/>
    </source>
</evidence>
<dbReference type="Proteomes" id="UP001152888">
    <property type="component" value="Unassembled WGS sequence"/>
</dbReference>
<proteinExistence type="predicted"/>
<dbReference type="AlphaFoldDB" id="A0A9P0M745"/>
<sequence length="19" mass="2165">MVKLKSACIIFLKNEAEVQ</sequence>
<name>A0A9P0M745_ACAOB</name>
<comment type="caution">
    <text evidence="1">The sequence shown here is derived from an EMBL/GenBank/DDBJ whole genome shotgun (WGS) entry which is preliminary data.</text>
</comment>